<feature type="transmembrane region" description="Helical" evidence="8">
    <location>
        <begin position="87"/>
        <end position="109"/>
    </location>
</feature>
<evidence type="ECO:0000256" key="6">
    <source>
        <dbReference type="ARBA" id="ARBA00022989"/>
    </source>
</evidence>
<reference evidence="10 11" key="1">
    <citation type="journal article" date="2015" name="Genome Announc.">
        <title>Complete genome sequences for 35 biothreat assay-relevant bacillus species.</title>
        <authorList>
            <person name="Johnson S.L."/>
            <person name="Daligault H.E."/>
            <person name="Davenport K.W."/>
            <person name="Jaissle J."/>
            <person name="Frey K.G."/>
            <person name="Ladner J.T."/>
            <person name="Broomall S.M."/>
            <person name="Bishop-Lilly K.A."/>
            <person name="Bruce D.C."/>
            <person name="Gibbons H.S."/>
            <person name="Coyne S.R."/>
            <person name="Lo C.C."/>
            <person name="Meincke L."/>
            <person name="Munk A.C."/>
            <person name="Koroleva G.I."/>
            <person name="Rosenzweig C.N."/>
            <person name="Palacios G.F."/>
            <person name="Redden C.L."/>
            <person name="Minogue T.D."/>
            <person name="Chain P.S."/>
        </authorList>
    </citation>
    <scope>NUCLEOTIDE SEQUENCE [LARGE SCALE GENOMIC DNA]</scope>
    <source>
        <strain evidence="11">ATCC 14581 / DSM 32 / JCM 2506 / NBRC 15308 / NCIMB 9376 / NCTC 10342 / NRRL B-14308 / VKM B-512</strain>
    </source>
</reference>
<dbReference type="Pfam" id="PF07690">
    <property type="entry name" value="MFS_1"/>
    <property type="match status" value="1"/>
</dbReference>
<feature type="transmembrane region" description="Helical" evidence="8">
    <location>
        <begin position="353"/>
        <end position="372"/>
    </location>
</feature>
<dbReference type="InterPro" id="IPR004812">
    <property type="entry name" value="Efflux_drug-R_Bcr/CmlA"/>
</dbReference>
<comment type="subcellular location">
    <subcellularLocation>
        <location evidence="1 8">Cell membrane</location>
        <topology evidence="1 8">Multi-pass membrane protein</topology>
    </subcellularLocation>
</comment>
<feature type="transmembrane region" description="Helical" evidence="8">
    <location>
        <begin position="144"/>
        <end position="162"/>
    </location>
</feature>
<evidence type="ECO:0000256" key="7">
    <source>
        <dbReference type="ARBA" id="ARBA00023136"/>
    </source>
</evidence>
<sequence>MNQQSISQGMSLSRGNRILFILILGSLSAFGPLSIDMYLPALPTLAKELHTSASLAQVSLTACLLGLAFGQVVMGPFSDIRGRKKPLVAALITYAVASVLCVFAPSIWIFIVLRFIQGMAGAAGMVISRASVRDLFSGSDLTKFFSMLMLVNGLAPILAPVAGGQLLTIMSWRGVFGVLAVIGALMFFAVLFGLKETLPLERRKEGGLTEVLRTFGVLLKDGVFVGYALAQGFIMSAMFAYISGSTFVLQDIYGLSPQMFSFVFAINGFGLIIATQVTGRLAGKIKEATLLMYGLLQAAVGSVILVAVIATHMSVILVCILLFFVVSSVGIVNTTVFSLAMENQASNAGSASALLGLLPFLLGAAVAPLVGLGGGQNALPMGIVIMVCDLLALGVYMTLVRRKTAS</sequence>
<dbReference type="SUPFAM" id="SSF103473">
    <property type="entry name" value="MFS general substrate transporter"/>
    <property type="match status" value="1"/>
</dbReference>
<evidence type="ECO:0000256" key="1">
    <source>
        <dbReference type="ARBA" id="ARBA00004651"/>
    </source>
</evidence>
<dbReference type="AlphaFoldDB" id="A0A0B6AN74"/>
<dbReference type="HOGENOM" id="CLU_001265_47_0_9"/>
<feature type="transmembrane region" description="Helical" evidence="8">
    <location>
        <begin position="55"/>
        <end position="75"/>
    </location>
</feature>
<comment type="similarity">
    <text evidence="2 8">Belongs to the major facilitator superfamily. Bcr/CmlA family.</text>
</comment>
<evidence type="ECO:0000256" key="8">
    <source>
        <dbReference type="RuleBase" id="RU365088"/>
    </source>
</evidence>
<dbReference type="RefSeq" id="WP_034654699.1">
    <property type="nucleotide sequence ID" value="NZ_BCVB01000013.1"/>
</dbReference>
<dbReference type="PRINTS" id="PR01035">
    <property type="entry name" value="TCRTETA"/>
</dbReference>
<organism evidence="10 11">
    <name type="scientific">Priestia megaterium (strain ATCC 14581 / DSM 32 / CCUG 1817 / JCM 2506 / NBRC 15308 / NCIMB 9376 / NCTC 10342 / NRRL B-14308 / VKM B-512 / Ford 19)</name>
    <name type="common">Bacillus megaterium</name>
    <dbReference type="NCBI Taxonomy" id="1348623"/>
    <lineage>
        <taxon>Bacteria</taxon>
        <taxon>Bacillati</taxon>
        <taxon>Bacillota</taxon>
        <taxon>Bacilli</taxon>
        <taxon>Bacillales</taxon>
        <taxon>Bacillaceae</taxon>
        <taxon>Priestia</taxon>
    </lineage>
</organism>
<accession>A0A0B6AN74</accession>
<keyword evidence="6 8" id="KW-1133">Transmembrane helix</keyword>
<evidence type="ECO:0000256" key="5">
    <source>
        <dbReference type="ARBA" id="ARBA00022692"/>
    </source>
</evidence>
<evidence type="ECO:0000313" key="11">
    <source>
        <dbReference type="Proteomes" id="UP000031829"/>
    </source>
</evidence>
<dbReference type="FunFam" id="1.20.1720.10:FF:000005">
    <property type="entry name" value="Bcr/CflA family efflux transporter"/>
    <property type="match status" value="1"/>
</dbReference>
<dbReference type="PANTHER" id="PTHR23502">
    <property type="entry name" value="MAJOR FACILITATOR SUPERFAMILY"/>
    <property type="match status" value="1"/>
</dbReference>
<feature type="transmembrane region" description="Helical" evidence="8">
    <location>
        <begin position="315"/>
        <end position="341"/>
    </location>
</feature>
<dbReference type="Gene3D" id="1.20.1720.10">
    <property type="entry name" value="Multidrug resistance protein D"/>
    <property type="match status" value="1"/>
</dbReference>
<keyword evidence="4 8" id="KW-1003">Cell membrane</keyword>
<dbReference type="GO" id="GO:0042910">
    <property type="term" value="F:xenobiotic transmembrane transporter activity"/>
    <property type="evidence" value="ECO:0007669"/>
    <property type="project" value="InterPro"/>
</dbReference>
<feature type="transmembrane region" description="Helical" evidence="8">
    <location>
        <begin position="174"/>
        <end position="194"/>
    </location>
</feature>
<feature type="transmembrane region" description="Helical" evidence="8">
    <location>
        <begin position="378"/>
        <end position="400"/>
    </location>
</feature>
<dbReference type="InterPro" id="IPR001958">
    <property type="entry name" value="Tet-R_TetA/multi-R_MdtG-like"/>
</dbReference>
<dbReference type="InterPro" id="IPR036259">
    <property type="entry name" value="MFS_trans_sf"/>
</dbReference>
<keyword evidence="5 8" id="KW-0812">Transmembrane</keyword>
<dbReference type="CDD" id="cd17320">
    <property type="entry name" value="MFS_MdfA_MDR_like"/>
    <property type="match status" value="1"/>
</dbReference>
<dbReference type="InterPro" id="IPR020846">
    <property type="entry name" value="MFS_dom"/>
</dbReference>
<dbReference type="Proteomes" id="UP000031829">
    <property type="component" value="Chromosome"/>
</dbReference>
<evidence type="ECO:0000256" key="2">
    <source>
        <dbReference type="ARBA" id="ARBA00006236"/>
    </source>
</evidence>
<feature type="transmembrane region" description="Helical" evidence="8">
    <location>
        <begin position="18"/>
        <end position="35"/>
    </location>
</feature>
<feature type="transmembrane region" description="Helical" evidence="8">
    <location>
        <begin position="115"/>
        <end position="132"/>
    </location>
</feature>
<keyword evidence="7 8" id="KW-0472">Membrane</keyword>
<gene>
    <name evidence="10" type="ORF">BG04_2598</name>
</gene>
<name>A0A0B6AN74_PRIM2</name>
<feature type="transmembrane region" description="Helical" evidence="8">
    <location>
        <begin position="290"/>
        <end position="309"/>
    </location>
</feature>
<proteinExistence type="inferred from homology"/>
<dbReference type="PROSITE" id="PS50850">
    <property type="entry name" value="MFS"/>
    <property type="match status" value="1"/>
</dbReference>
<dbReference type="GO" id="GO:1990961">
    <property type="term" value="P:xenobiotic detoxification by transmembrane export across the plasma membrane"/>
    <property type="evidence" value="ECO:0007669"/>
    <property type="project" value="InterPro"/>
</dbReference>
<feature type="domain" description="Major facilitator superfamily (MFS) profile" evidence="9">
    <location>
        <begin position="17"/>
        <end position="404"/>
    </location>
</feature>
<feature type="transmembrane region" description="Helical" evidence="8">
    <location>
        <begin position="262"/>
        <end position="283"/>
    </location>
</feature>
<dbReference type="EMBL" id="CP009920">
    <property type="protein sequence ID" value="AJI21294.1"/>
    <property type="molecule type" value="Genomic_DNA"/>
</dbReference>
<dbReference type="InterPro" id="IPR011701">
    <property type="entry name" value="MFS"/>
</dbReference>
<evidence type="ECO:0000256" key="4">
    <source>
        <dbReference type="ARBA" id="ARBA00022475"/>
    </source>
</evidence>
<dbReference type="GO" id="GO:0005886">
    <property type="term" value="C:plasma membrane"/>
    <property type="evidence" value="ECO:0007669"/>
    <property type="project" value="UniProtKB-SubCell"/>
</dbReference>
<dbReference type="GeneID" id="93640669"/>
<evidence type="ECO:0000256" key="3">
    <source>
        <dbReference type="ARBA" id="ARBA00022448"/>
    </source>
</evidence>
<evidence type="ECO:0000313" key="10">
    <source>
        <dbReference type="EMBL" id="AJI21294.1"/>
    </source>
</evidence>
<dbReference type="PANTHER" id="PTHR23502:SF132">
    <property type="entry name" value="POLYAMINE TRANSPORTER 2-RELATED"/>
    <property type="match status" value="1"/>
</dbReference>
<feature type="transmembrane region" description="Helical" evidence="8">
    <location>
        <begin position="222"/>
        <end position="242"/>
    </location>
</feature>
<dbReference type="NCBIfam" id="TIGR00710">
    <property type="entry name" value="efflux_Bcr_CflA"/>
    <property type="match status" value="1"/>
</dbReference>
<dbReference type="KEGG" id="bmeg:BG04_2598"/>
<keyword evidence="3 8" id="KW-0813">Transport</keyword>
<protein>
    <recommendedName>
        <fullName evidence="8">Bcr/CflA family efflux transporter</fullName>
    </recommendedName>
</protein>
<evidence type="ECO:0000259" key="9">
    <source>
        <dbReference type="PROSITE" id="PS50850"/>
    </source>
</evidence>